<dbReference type="SUPFAM" id="SSF53098">
    <property type="entry name" value="Ribonuclease H-like"/>
    <property type="match status" value="1"/>
</dbReference>
<keyword evidence="7 12" id="KW-0472">Membrane</keyword>
<dbReference type="InterPro" id="IPR006876">
    <property type="entry name" value="LMBR1-like_membr_prot"/>
</dbReference>
<dbReference type="Gene3D" id="3.30.420.10">
    <property type="entry name" value="Ribonuclease H-like superfamily/Ribonuclease H"/>
    <property type="match status" value="1"/>
</dbReference>
<proteinExistence type="evidence at transcript level"/>
<feature type="transmembrane region" description="Helical" evidence="12">
    <location>
        <begin position="745"/>
        <end position="766"/>
    </location>
</feature>
<evidence type="ECO:0000313" key="14">
    <source>
        <dbReference type="EMBL" id="SVE84772.1"/>
    </source>
</evidence>
<feature type="compositionally biased region" description="Polar residues" evidence="11">
    <location>
        <begin position="976"/>
        <end position="993"/>
    </location>
</feature>
<reference evidence="14" key="1">
    <citation type="submission" date="2018-08" db="EMBL/GenBank/DDBJ databases">
        <authorList>
            <person name="Cornetti L."/>
        </authorList>
    </citation>
    <scope>NUCLEOTIDE SEQUENCE</scope>
    <source>
        <strain evidence="14">TCO</strain>
    </source>
</reference>
<evidence type="ECO:0000256" key="5">
    <source>
        <dbReference type="ARBA" id="ARBA00022989"/>
    </source>
</evidence>
<feature type="region of interest" description="Disordered" evidence="11">
    <location>
        <begin position="896"/>
        <end position="931"/>
    </location>
</feature>
<dbReference type="GO" id="GO:0003723">
    <property type="term" value="F:RNA binding"/>
    <property type="evidence" value="ECO:0007669"/>
    <property type="project" value="UniProtKB-UniRule"/>
</dbReference>
<comment type="subcellular location">
    <subcellularLocation>
        <location evidence="1">Membrane</location>
        <topology evidence="1">Multi-pass membrane protein</topology>
    </subcellularLocation>
    <subcellularLocation>
        <location evidence="2">Mitochondrion</location>
    </subcellularLocation>
</comment>
<dbReference type="InterPro" id="IPR012337">
    <property type="entry name" value="RNaseH-like_sf"/>
</dbReference>
<comment type="caution">
    <text evidence="9">Lacks conserved residue(s) required for the propagation of feature annotation.</text>
</comment>
<name>A0A4Y7MVT3_DAPPU</name>
<feature type="transmembrane region" description="Helical" evidence="12">
    <location>
        <begin position="786"/>
        <end position="810"/>
    </location>
</feature>
<evidence type="ECO:0000256" key="11">
    <source>
        <dbReference type="SAM" id="MobiDB-lite"/>
    </source>
</evidence>
<keyword evidence="5 12" id="KW-1133">Transmembrane helix</keyword>
<evidence type="ECO:0000256" key="8">
    <source>
        <dbReference type="ARBA" id="ARBA00023157"/>
    </source>
</evidence>
<dbReference type="InterPro" id="IPR024567">
    <property type="entry name" value="RNase_HII/HIII_dom"/>
</dbReference>
<dbReference type="OrthoDB" id="7462577at2759"/>
<feature type="transmembrane region" description="Helical" evidence="12">
    <location>
        <begin position="342"/>
        <end position="366"/>
    </location>
</feature>
<keyword evidence="6" id="KW-0496">Mitochondrion</keyword>
<feature type="transmembrane region" description="Helical" evidence="12">
    <location>
        <begin position="510"/>
        <end position="526"/>
    </location>
</feature>
<feature type="compositionally biased region" description="Basic and acidic residues" evidence="11">
    <location>
        <begin position="922"/>
        <end position="931"/>
    </location>
</feature>
<dbReference type="InterPro" id="IPR048280">
    <property type="entry name" value="COX6B-like"/>
</dbReference>
<dbReference type="PROSITE" id="PS51808">
    <property type="entry name" value="CHCH"/>
    <property type="match status" value="1"/>
</dbReference>
<comment type="similarity">
    <text evidence="3">Belongs to the LIMR family.</text>
</comment>
<dbReference type="SUPFAM" id="SSF47694">
    <property type="entry name" value="Cytochrome c oxidase subunit h"/>
    <property type="match status" value="1"/>
</dbReference>
<feature type="coiled-coil region" evidence="10">
    <location>
        <begin position="542"/>
        <end position="576"/>
    </location>
</feature>
<sequence length="1004" mass="115874">MHQTYYTKIMENMDVLHISDGFNIYFPMAIFVGLCLAATYFVLGVRFLSFIGFQQFVDDEDDITADLSDEGRELIKREKRRRQRAEDNESRRRNVEVASSSSRFERVRETGGPMVYGITYCPESRAEELKAIGCADSKTLTEEQREKLFGKLDSLQDFVGWAVEVISPNSICNNMFKRLKHSLNEVSHDSAIGLIRKALSLEANITSVFVDTVGPPEKYQAKLSALFPDKEKRQKCWDSRDRYWECLDKSGDQIEKCVEVRTLYETTCPSQWVKHFDRKREYLKFKERINEGKVAEGSRGKVDELKLVKRIKPKMTVGPLVTEITCTFIVAASILYRYGDWFRHHIIVTLSVLIAWYFSFLIIFILPLDVTSTAYRQCIQEHTSFIEEPHLNDTANASTTAVPHVIPSNETSVCKLPWSYVPENVLPQLWRVLYWTSQFLTWFVLPLMQSYTKAGDFTVKGKLRSSLIDNAIYYGSYLVIATILLIYLAAKPDFEFDWPKLKAIAASASNTWGLFWLVLLLGYGLVDIPRSVWRSAIPGPLLSRLYFKAAKLNAEKSEAEENLEDYLEALQVALNRIPPSDPLRKNAETISDKLPLEWRERMKRKSVNTNQMNDSDLNEKSLVRLHRQVIRALQRQHRTETQWHNLVEKIFDLEDVHRNIGSHEHYFKPSFESSRPNWVARIRSPTIEWYWKCLLRRYVCQGLAMILALLSVLVVWSELTFFNASPVLSIFAIFVNLAKEYYDYLSIELVSIATIAYMCVCAYSTVLKIRVLNLYYLAPHHQTDEYSLIFSGMLLCRLTPPMCLNFLGLIHMDSHIIKARLMETYYTQIMGHMDVLPIISDGFNIYFPMAILGLCLATYFSLGARFLTFIGFQQFVDDEDDITADLSDEGRELIKREKRRRQRAEDNESRRRNVEVASSSSRAERVRETGGLLVKRESSRSELFGSTSDNMSNEDDRYDQLFMQASRRIVDDVGSTPATSVTGSSDYRSSYTRSGPPRNFFDDV</sequence>
<keyword evidence="4 12" id="KW-0812">Transmembrane</keyword>
<feature type="transmembrane region" description="Helical" evidence="12">
    <location>
        <begin position="698"/>
        <end position="715"/>
    </location>
</feature>
<feature type="transmembrane region" description="Helical" evidence="12">
    <location>
        <begin position="471"/>
        <end position="490"/>
    </location>
</feature>
<feature type="region of interest" description="Disordered" evidence="11">
    <location>
        <begin position="968"/>
        <end position="1004"/>
    </location>
</feature>
<feature type="domain" description="RNase H type-2" evidence="13">
    <location>
        <begin position="97"/>
        <end position="231"/>
    </location>
</feature>
<dbReference type="GO" id="GO:0016020">
    <property type="term" value="C:membrane"/>
    <property type="evidence" value="ECO:0007669"/>
    <property type="project" value="UniProtKB-SubCell"/>
</dbReference>
<evidence type="ECO:0000256" key="12">
    <source>
        <dbReference type="SAM" id="Phobius"/>
    </source>
</evidence>
<evidence type="ECO:0000256" key="1">
    <source>
        <dbReference type="ARBA" id="ARBA00004141"/>
    </source>
</evidence>
<dbReference type="AlphaFoldDB" id="A0A4Y7MVT3"/>
<dbReference type="GO" id="GO:0004523">
    <property type="term" value="F:RNA-DNA hybrid ribonuclease activity"/>
    <property type="evidence" value="ECO:0007669"/>
    <property type="project" value="UniProtKB-EC"/>
</dbReference>
<dbReference type="PROSITE" id="PS51975">
    <property type="entry name" value="RNASE_H_2"/>
    <property type="match status" value="1"/>
</dbReference>
<dbReference type="InterPro" id="IPR036397">
    <property type="entry name" value="RNaseH_sf"/>
</dbReference>
<evidence type="ECO:0000256" key="6">
    <source>
        <dbReference type="ARBA" id="ARBA00023128"/>
    </source>
</evidence>
<feature type="compositionally biased region" description="Basic and acidic residues" evidence="11">
    <location>
        <begin position="903"/>
        <end position="914"/>
    </location>
</feature>
<dbReference type="EMBL" id="LR015153">
    <property type="protein sequence ID" value="SVE84772.1"/>
    <property type="molecule type" value="mRNA"/>
</dbReference>
<dbReference type="PANTHER" id="PTHR21355">
    <property type="entry name" value="G-PROTEIN COUPLED RECEPTOR-ASSOCIATED PROTEIN LMBRD2"/>
    <property type="match status" value="1"/>
</dbReference>
<protein>
    <submittedName>
        <fullName evidence="14">EOG090X03B7</fullName>
    </submittedName>
</protein>
<dbReference type="InterPro" id="IPR036549">
    <property type="entry name" value="CX6/COA6-like_sf"/>
</dbReference>
<dbReference type="GO" id="GO:0005739">
    <property type="term" value="C:mitochondrion"/>
    <property type="evidence" value="ECO:0007669"/>
    <property type="project" value="UniProtKB-SubCell"/>
</dbReference>
<gene>
    <name evidence="14" type="primary">EOG090X03B7</name>
</gene>
<keyword evidence="10" id="KW-0175">Coiled coil</keyword>
<dbReference type="Pfam" id="PF04791">
    <property type="entry name" value="LMBR1"/>
    <property type="match status" value="1"/>
</dbReference>
<feature type="transmembrane region" description="Helical" evidence="12">
    <location>
        <begin position="316"/>
        <end position="336"/>
    </location>
</feature>
<keyword evidence="8" id="KW-1015">Disulfide bond</keyword>
<evidence type="ECO:0000256" key="3">
    <source>
        <dbReference type="ARBA" id="ARBA00010487"/>
    </source>
</evidence>
<feature type="transmembrane region" description="Helical" evidence="12">
    <location>
        <begin position="845"/>
        <end position="867"/>
    </location>
</feature>
<dbReference type="Pfam" id="PF02297">
    <property type="entry name" value="COX6B"/>
    <property type="match status" value="1"/>
</dbReference>
<evidence type="ECO:0000259" key="13">
    <source>
        <dbReference type="PROSITE" id="PS51975"/>
    </source>
</evidence>
<dbReference type="InterPro" id="IPR051584">
    <property type="entry name" value="GPCR-associated_LMBR1"/>
</dbReference>
<evidence type="ECO:0000256" key="9">
    <source>
        <dbReference type="PROSITE-ProRule" id="PRU01319"/>
    </source>
</evidence>
<evidence type="ECO:0000256" key="2">
    <source>
        <dbReference type="ARBA" id="ARBA00004173"/>
    </source>
</evidence>
<evidence type="ECO:0000256" key="4">
    <source>
        <dbReference type="ARBA" id="ARBA00022692"/>
    </source>
</evidence>
<evidence type="ECO:0000256" key="7">
    <source>
        <dbReference type="ARBA" id="ARBA00023136"/>
    </source>
</evidence>
<accession>A0A4Y7MVT3</accession>
<feature type="transmembrane region" description="Helical" evidence="12">
    <location>
        <begin position="721"/>
        <end position="738"/>
    </location>
</feature>
<organism evidence="14">
    <name type="scientific">Daphnia pulex</name>
    <name type="common">Water flea</name>
    <dbReference type="NCBI Taxonomy" id="6669"/>
    <lineage>
        <taxon>Eukaryota</taxon>
        <taxon>Metazoa</taxon>
        <taxon>Ecdysozoa</taxon>
        <taxon>Arthropoda</taxon>
        <taxon>Crustacea</taxon>
        <taxon>Branchiopoda</taxon>
        <taxon>Diplostraca</taxon>
        <taxon>Cladocera</taxon>
        <taxon>Anomopoda</taxon>
        <taxon>Daphniidae</taxon>
        <taxon>Daphnia</taxon>
    </lineage>
</organism>
<evidence type="ECO:0000256" key="10">
    <source>
        <dbReference type="SAM" id="Coils"/>
    </source>
</evidence>
<dbReference type="PANTHER" id="PTHR21355:SF0">
    <property type="entry name" value="G-PROTEIN COUPLED RECEPTOR-ASSOCIATED PROTEIN LMBRD2"/>
    <property type="match status" value="1"/>
</dbReference>
<feature type="transmembrane region" description="Helical" evidence="12">
    <location>
        <begin position="24"/>
        <end position="43"/>
    </location>
</feature>